<dbReference type="PANTHER" id="PTHR33204">
    <property type="entry name" value="TRANSCRIPTIONAL REGULATOR, MARR FAMILY"/>
    <property type="match status" value="1"/>
</dbReference>
<evidence type="ECO:0000256" key="1">
    <source>
        <dbReference type="ARBA" id="ARBA00023015"/>
    </source>
</evidence>
<feature type="domain" description="HTH hxlR-type" evidence="5">
    <location>
        <begin position="10"/>
        <end position="109"/>
    </location>
</feature>
<dbReference type="Gene3D" id="1.10.10.10">
    <property type="entry name" value="Winged helix-like DNA-binding domain superfamily/Winged helix DNA-binding domain"/>
    <property type="match status" value="1"/>
</dbReference>
<name>A0ABS6YXL5_9ACTN</name>
<evidence type="ECO:0000256" key="3">
    <source>
        <dbReference type="ARBA" id="ARBA00023163"/>
    </source>
</evidence>
<dbReference type="PANTHER" id="PTHR33204:SF29">
    <property type="entry name" value="TRANSCRIPTIONAL REGULATOR"/>
    <property type="match status" value="1"/>
</dbReference>
<protein>
    <submittedName>
        <fullName evidence="6">Transcriptional regulator</fullName>
    </submittedName>
</protein>
<gene>
    <name evidence="6" type="ORF">GKQ77_32240</name>
</gene>
<accession>A0ABS6YXL5</accession>
<reference evidence="6 7" key="1">
    <citation type="submission" date="2019-11" db="EMBL/GenBank/DDBJ databases">
        <authorList>
            <person name="Ay H."/>
        </authorList>
    </citation>
    <scope>NUCLEOTIDE SEQUENCE [LARGE SCALE GENOMIC DNA]</scope>
    <source>
        <strain evidence="6 7">BG9H</strain>
    </source>
</reference>
<dbReference type="RefSeq" id="WP_219692742.1">
    <property type="nucleotide sequence ID" value="NZ_WMBF01000791.1"/>
</dbReference>
<dbReference type="PROSITE" id="PS51118">
    <property type="entry name" value="HTH_HXLR"/>
    <property type="match status" value="1"/>
</dbReference>
<dbReference type="EMBL" id="WMBF01000791">
    <property type="protein sequence ID" value="MBW5426175.1"/>
    <property type="molecule type" value="Genomic_DNA"/>
</dbReference>
<evidence type="ECO:0000259" key="5">
    <source>
        <dbReference type="PROSITE" id="PS51118"/>
    </source>
</evidence>
<organism evidence="6 7">
    <name type="scientific">Streptomyces anatolicus</name>
    <dbReference type="NCBI Taxonomy" id="2675858"/>
    <lineage>
        <taxon>Bacteria</taxon>
        <taxon>Bacillati</taxon>
        <taxon>Actinomycetota</taxon>
        <taxon>Actinomycetes</taxon>
        <taxon>Kitasatosporales</taxon>
        <taxon>Streptomycetaceae</taxon>
        <taxon>Streptomyces</taxon>
    </lineage>
</organism>
<dbReference type="InterPro" id="IPR036388">
    <property type="entry name" value="WH-like_DNA-bd_sf"/>
</dbReference>
<evidence type="ECO:0000313" key="6">
    <source>
        <dbReference type="EMBL" id="MBW5426175.1"/>
    </source>
</evidence>
<keyword evidence="7" id="KW-1185">Reference proteome</keyword>
<dbReference type="InterPro" id="IPR002577">
    <property type="entry name" value="HTH_HxlR"/>
</dbReference>
<keyword evidence="2" id="KW-0238">DNA-binding</keyword>
<keyword evidence="3" id="KW-0804">Transcription</keyword>
<keyword evidence="1" id="KW-0805">Transcription regulation</keyword>
<evidence type="ECO:0000256" key="2">
    <source>
        <dbReference type="ARBA" id="ARBA00023125"/>
    </source>
</evidence>
<sequence length="147" mass="15603">MVEERAPYACGLDAAVDVVGGKWKPMILWALYAGRTLRFGELKRHIPGVSEKMLIQQLRELESDGIVHREVYREVPPKVEYSLTDLGQSLNAALLPLGLWGDTHMAQIVASKASRASKTSKGSAASTAAKGSTPSAGSAASAVARAV</sequence>
<comment type="caution">
    <text evidence="6">The sequence shown here is derived from an EMBL/GenBank/DDBJ whole genome shotgun (WGS) entry which is preliminary data.</text>
</comment>
<feature type="region of interest" description="Disordered" evidence="4">
    <location>
        <begin position="119"/>
        <end position="147"/>
    </location>
</feature>
<evidence type="ECO:0000313" key="7">
    <source>
        <dbReference type="Proteomes" id="UP001197114"/>
    </source>
</evidence>
<proteinExistence type="predicted"/>
<dbReference type="InterPro" id="IPR036390">
    <property type="entry name" value="WH_DNA-bd_sf"/>
</dbReference>
<dbReference type="SUPFAM" id="SSF46785">
    <property type="entry name" value="Winged helix' DNA-binding domain"/>
    <property type="match status" value="1"/>
</dbReference>
<dbReference type="Pfam" id="PF01638">
    <property type="entry name" value="HxlR"/>
    <property type="match status" value="1"/>
</dbReference>
<dbReference type="Proteomes" id="UP001197114">
    <property type="component" value="Unassembled WGS sequence"/>
</dbReference>
<evidence type="ECO:0000256" key="4">
    <source>
        <dbReference type="SAM" id="MobiDB-lite"/>
    </source>
</evidence>